<reference evidence="2" key="1">
    <citation type="submission" date="2022-11" db="UniProtKB">
        <authorList>
            <consortium name="WormBaseParasite"/>
        </authorList>
    </citation>
    <scope>IDENTIFICATION</scope>
</reference>
<proteinExistence type="predicted"/>
<accession>A0AC34FBZ7</accession>
<name>A0AC34FBZ7_9BILA</name>
<evidence type="ECO:0000313" key="1">
    <source>
        <dbReference type="Proteomes" id="UP000887579"/>
    </source>
</evidence>
<dbReference type="Proteomes" id="UP000887579">
    <property type="component" value="Unplaced"/>
</dbReference>
<protein>
    <submittedName>
        <fullName evidence="2">Uncharacterized protein</fullName>
    </submittedName>
</protein>
<evidence type="ECO:0000313" key="2">
    <source>
        <dbReference type="WBParaSite" id="ES5_v2.g14632.t1"/>
    </source>
</evidence>
<organism evidence="1 2">
    <name type="scientific">Panagrolaimus sp. ES5</name>
    <dbReference type="NCBI Taxonomy" id="591445"/>
    <lineage>
        <taxon>Eukaryota</taxon>
        <taxon>Metazoa</taxon>
        <taxon>Ecdysozoa</taxon>
        <taxon>Nematoda</taxon>
        <taxon>Chromadorea</taxon>
        <taxon>Rhabditida</taxon>
        <taxon>Tylenchina</taxon>
        <taxon>Panagrolaimomorpha</taxon>
        <taxon>Panagrolaimoidea</taxon>
        <taxon>Panagrolaimidae</taxon>
        <taxon>Panagrolaimus</taxon>
    </lineage>
</organism>
<dbReference type="WBParaSite" id="ES5_v2.g14632.t1">
    <property type="protein sequence ID" value="ES5_v2.g14632.t1"/>
    <property type="gene ID" value="ES5_v2.g14632"/>
</dbReference>
<sequence>MSAAAWVITGGPFIGGTAAAARIIVAAYVAYLPLAGIQKKKPLYFIPYLFYLVILMICAGFAAFAFSSALKPEESELGFEVRKWITEFFELQSLTHEQIDEIILAFGTFAFVASLLSTWFFSVIYKCFKYISEINKTGYAKIVLPTTTSY</sequence>